<sequence length="426" mass="49236">MHDNRNQRINQISETTLVVGIDIAKRNHYACAVDERGRELKKSFVIRQSLQGFESFYATILKLMSIHNKKEVIVGFEPTGHYWMNLAAFLTDHGIPYVLVNPLHVKQTKELDDNLQSKNDLKDARVIAKMMPQGYYSMPREMTQIDSELRRGTGYRARLKEESASIQNRIRRWIDLYFPEFASVIKGLGKQAQAILKYAPLPEDLVIFSHEELIDFLHTKGVRYLSKKKVERLLQVAKYSIGLKDSPEMARMEIRMLLDQLSMYESQIQELTENLVTLARQLPDFDYLTSIPGISETTVLELLSKTGSLKRYKDPRQLFKLAGLTLVTNSSGESKGRKRISKRGRRRLRALLYKAVFPLLHSNSAFRALYDYYSNDREKPVTKKEALVILCRKLLQICHGLSHYETTFDLERMMGDMPFLSHPKAA</sequence>
<protein>
    <submittedName>
        <fullName evidence="4">IS110 family transposase</fullName>
    </submittedName>
</protein>
<accession>A0A6I6UJR8</accession>
<evidence type="ECO:0000259" key="3">
    <source>
        <dbReference type="Pfam" id="PF02371"/>
    </source>
</evidence>
<reference evidence="4 5" key="1">
    <citation type="submission" date="2019-06" db="EMBL/GenBank/DDBJ databases">
        <title>An operon consisting of a P-type ATPase gene and a transcriptional regular gene given the different cadmium resistance in Bacillus vietamensis 151-6 and Bacillus marisflavi 151-25.</title>
        <authorList>
            <person name="Yu X."/>
        </authorList>
    </citation>
    <scope>NUCLEOTIDE SEQUENCE [LARGE SCALE GENOMIC DNA]</scope>
    <source>
        <strain evidence="4 5">151-6</strain>
    </source>
</reference>
<dbReference type="GO" id="GO:0006313">
    <property type="term" value="P:DNA transposition"/>
    <property type="evidence" value="ECO:0007669"/>
    <property type="project" value="InterPro"/>
</dbReference>
<evidence type="ECO:0000256" key="1">
    <source>
        <dbReference type="SAM" id="Coils"/>
    </source>
</evidence>
<keyword evidence="1" id="KW-0175">Coiled coil</keyword>
<evidence type="ECO:0000313" key="5">
    <source>
        <dbReference type="Proteomes" id="UP000465062"/>
    </source>
</evidence>
<gene>
    <name evidence="4" type="ORF">FHE72_15175</name>
</gene>
<dbReference type="InterPro" id="IPR002525">
    <property type="entry name" value="Transp_IS110-like_N"/>
</dbReference>
<evidence type="ECO:0000313" key="4">
    <source>
        <dbReference type="EMBL" id="QHE62208.1"/>
    </source>
</evidence>
<dbReference type="Pfam" id="PF02371">
    <property type="entry name" value="Transposase_20"/>
    <property type="match status" value="1"/>
</dbReference>
<organism evidence="4 5">
    <name type="scientific">Rossellomorea vietnamensis</name>
    <dbReference type="NCBI Taxonomy" id="218284"/>
    <lineage>
        <taxon>Bacteria</taxon>
        <taxon>Bacillati</taxon>
        <taxon>Bacillota</taxon>
        <taxon>Bacilli</taxon>
        <taxon>Bacillales</taxon>
        <taxon>Bacillaceae</taxon>
        <taxon>Rossellomorea</taxon>
    </lineage>
</organism>
<dbReference type="KEGG" id="bvq:FHE72_15175"/>
<evidence type="ECO:0000259" key="2">
    <source>
        <dbReference type="Pfam" id="PF01548"/>
    </source>
</evidence>
<dbReference type="EMBL" id="CP047394">
    <property type="protein sequence ID" value="QHE62208.1"/>
    <property type="molecule type" value="Genomic_DNA"/>
</dbReference>
<dbReference type="NCBIfam" id="NF033542">
    <property type="entry name" value="transpos_IS110"/>
    <property type="match status" value="1"/>
</dbReference>
<feature type="coiled-coil region" evidence="1">
    <location>
        <begin position="254"/>
        <end position="281"/>
    </location>
</feature>
<dbReference type="Proteomes" id="UP000465062">
    <property type="component" value="Chromosome"/>
</dbReference>
<proteinExistence type="predicted"/>
<dbReference type="PANTHER" id="PTHR33055">
    <property type="entry name" value="TRANSPOSASE FOR INSERTION SEQUENCE ELEMENT IS1111A"/>
    <property type="match status" value="1"/>
</dbReference>
<feature type="domain" description="Transposase IS116/IS110/IS902 C-terminal" evidence="3">
    <location>
        <begin position="287"/>
        <end position="370"/>
    </location>
</feature>
<dbReference type="PANTHER" id="PTHR33055:SF13">
    <property type="entry name" value="TRANSPOSASE"/>
    <property type="match status" value="1"/>
</dbReference>
<dbReference type="Pfam" id="PF01548">
    <property type="entry name" value="DEDD_Tnp_IS110"/>
    <property type="match status" value="1"/>
</dbReference>
<dbReference type="InterPro" id="IPR003346">
    <property type="entry name" value="Transposase_20"/>
</dbReference>
<dbReference type="InterPro" id="IPR047650">
    <property type="entry name" value="Transpos_IS110"/>
</dbReference>
<dbReference type="GO" id="GO:0004803">
    <property type="term" value="F:transposase activity"/>
    <property type="evidence" value="ECO:0007669"/>
    <property type="project" value="InterPro"/>
</dbReference>
<dbReference type="AlphaFoldDB" id="A0A6I6UJR8"/>
<name>A0A6I6UJR8_9BACI</name>
<dbReference type="RefSeq" id="WP_159362245.1">
    <property type="nucleotide sequence ID" value="NZ_CP047394.1"/>
</dbReference>
<dbReference type="GO" id="GO:0003677">
    <property type="term" value="F:DNA binding"/>
    <property type="evidence" value="ECO:0007669"/>
    <property type="project" value="InterPro"/>
</dbReference>
<feature type="domain" description="Transposase IS110-like N-terminal" evidence="2">
    <location>
        <begin position="19"/>
        <end position="179"/>
    </location>
</feature>